<gene>
    <name evidence="1" type="ORF">TQ35_008165</name>
</gene>
<sequence length="231" mass="25443">MKVMKALFLLVLLGLLPTLALASTDYGYEFGYVPLNGVQSLVEVYNLSLAPGSPDVSVQQNVCINVGGQEVFVQNVLHPLPGEGCWETSIYYNGEYNYTVFWPVKGSWFNLTTVWYGRGNETVVDFYFSNGTFQEEKTYVLQGGYIGVVYDGYTIGTVVAGYANSEVAFLAEGFNVSIESFYLLNGSWYVPPVAWSGWQNTGESAVGGLLLRRKGLGGLRQLFLSPVALQR</sequence>
<comment type="caution">
    <text evidence="1">The sequence shown here is derived from an EMBL/GenBank/DDBJ whole genome shotgun (WGS) entry which is preliminary data.</text>
</comment>
<protein>
    <submittedName>
        <fullName evidence="1">Uncharacterized protein</fullName>
    </submittedName>
</protein>
<name>A0AAE3FN61_9CREN</name>
<organism evidence="1">
    <name type="scientific">Candidatus Aramenus sulfurataquae</name>
    <dbReference type="NCBI Taxonomy" id="1326980"/>
    <lineage>
        <taxon>Archaea</taxon>
        <taxon>Thermoproteota</taxon>
        <taxon>Thermoprotei</taxon>
        <taxon>Sulfolobales</taxon>
        <taxon>Sulfolobaceae</taxon>
        <taxon>Candidatus Aramenus</taxon>
    </lineage>
</organism>
<evidence type="ECO:0000313" key="1">
    <source>
        <dbReference type="EMBL" id="MCL7344531.1"/>
    </source>
</evidence>
<reference evidence="1" key="1">
    <citation type="submission" date="2022-05" db="EMBL/GenBank/DDBJ databases">
        <title>Metagenome Sequencing of an Archaeal-Dominated Microbial Community from a Hot Spring at the Los Azufres Geothermal Field, Mexico.</title>
        <authorList>
            <person name="Marin-Paredes R."/>
            <person name="Martinez-Romero E."/>
            <person name="Servin-Garciduenas L.E."/>
        </authorList>
    </citation>
    <scope>NUCLEOTIDE SEQUENCE</scope>
    <source>
        <strain evidence="1">AZ1-454</strain>
    </source>
</reference>
<proteinExistence type="predicted"/>
<dbReference type="EMBL" id="JZWS02000011">
    <property type="protein sequence ID" value="MCL7344531.1"/>
    <property type="molecule type" value="Genomic_DNA"/>
</dbReference>
<dbReference type="AlphaFoldDB" id="A0AAE3FN61"/>
<accession>A0AAE3FN61</accession>